<dbReference type="EMBL" id="CP089291">
    <property type="protein sequence ID" value="UOF91785.1"/>
    <property type="molecule type" value="Genomic_DNA"/>
</dbReference>
<protein>
    <submittedName>
        <fullName evidence="1">Sigma factor G inhibitor Gin</fullName>
    </submittedName>
</protein>
<name>A0ABY4CV77_9BACL</name>
<evidence type="ECO:0000313" key="2">
    <source>
        <dbReference type="Proteomes" id="UP000830167"/>
    </source>
</evidence>
<dbReference type="RefSeq" id="WP_347438473.1">
    <property type="nucleotide sequence ID" value="NZ_CP089291.1"/>
</dbReference>
<reference evidence="1" key="1">
    <citation type="submission" date="2021-12" db="EMBL/GenBank/DDBJ databases">
        <title>Alicyclobacillaceae gen. nov., sp. nov., isolated from chalcocite enrichment system.</title>
        <authorList>
            <person name="Jiang Z."/>
        </authorList>
    </citation>
    <scope>NUCLEOTIDE SEQUENCE</scope>
    <source>
        <strain evidence="1">MYW30-H2</strain>
    </source>
</reference>
<organism evidence="1 2">
    <name type="scientific">Fodinisporobacter ferrooxydans</name>
    <dbReference type="NCBI Taxonomy" id="2901836"/>
    <lineage>
        <taxon>Bacteria</taxon>
        <taxon>Bacillati</taxon>
        <taxon>Bacillota</taxon>
        <taxon>Bacilli</taxon>
        <taxon>Bacillales</taxon>
        <taxon>Alicyclobacillaceae</taxon>
        <taxon>Fodinisporobacter</taxon>
    </lineage>
</organism>
<dbReference type="Pfam" id="PF10764">
    <property type="entry name" value="Gin"/>
    <property type="match status" value="1"/>
</dbReference>
<proteinExistence type="predicted"/>
<evidence type="ECO:0000313" key="1">
    <source>
        <dbReference type="EMBL" id="UOF91785.1"/>
    </source>
</evidence>
<dbReference type="InterPro" id="IPR019700">
    <property type="entry name" value="Sigma-G_inhibitor_Gin"/>
</dbReference>
<keyword evidence="2" id="KW-1185">Reference proteome</keyword>
<dbReference type="Proteomes" id="UP000830167">
    <property type="component" value="Chromosome"/>
</dbReference>
<gene>
    <name evidence="1" type="ORF">LSG31_05950</name>
</gene>
<accession>A0ABY4CV77</accession>
<sequence length="66" mass="7853">MQKPLQQNLNEDVCIVCNVRRSAGIHIWGQFICDVCERNIVKTEVSDEKYYYYIQKLKKIWLEATS</sequence>